<evidence type="ECO:0000313" key="3">
    <source>
        <dbReference type="Proteomes" id="UP000002489"/>
    </source>
</evidence>
<protein>
    <submittedName>
        <fullName evidence="2">Uncharacterized protein</fullName>
    </submittedName>
</protein>
<evidence type="ECO:0000256" key="1">
    <source>
        <dbReference type="SAM" id="MobiDB-lite"/>
    </source>
</evidence>
<name>A0A0D2YH75_FUSOF</name>
<feature type="region of interest" description="Disordered" evidence="1">
    <location>
        <begin position="120"/>
        <end position="141"/>
    </location>
</feature>
<dbReference type="AlphaFoldDB" id="A0A0D2YH75"/>
<accession>A0A0D2YH75</accession>
<feature type="compositionally biased region" description="Basic and acidic residues" evidence="1">
    <location>
        <begin position="121"/>
        <end position="131"/>
    </location>
</feature>
<reference evidence="2" key="2">
    <citation type="submission" date="2025-08" db="UniProtKB">
        <authorList>
            <consortium name="EnsemblFungi"/>
        </authorList>
    </citation>
    <scope>IDENTIFICATION</scope>
    <source>
        <strain evidence="2">4287 / CBS 123668 / FGSC 9935 / NRRL 34936</strain>
    </source>
</reference>
<evidence type="ECO:0000313" key="2">
    <source>
        <dbReference type="EnsemblFungi" id="FOXG_15667P0"/>
    </source>
</evidence>
<dbReference type="Proteomes" id="UP000002489">
    <property type="component" value="Unassembled WGS sequence"/>
</dbReference>
<feature type="compositionally biased region" description="Acidic residues" evidence="1">
    <location>
        <begin position="132"/>
        <end position="141"/>
    </location>
</feature>
<reference evidence="3" key="1">
    <citation type="journal article" date="2012" name="Mol. Plant Microbe Interact.">
        <title>A highly conserved effector in Fusarium oxysporum is required for full virulence on Arabidopsis.</title>
        <authorList>
            <person name="Thatcher L.F."/>
            <person name="Gardiner D.M."/>
            <person name="Kazan K."/>
            <person name="Manners J."/>
        </authorList>
    </citation>
    <scope>NUCLEOTIDE SEQUENCE [LARGE SCALE GENOMIC DNA]</scope>
    <source>
        <strain evidence="3">Fo5176</strain>
    </source>
</reference>
<dbReference type="EnsemblFungi" id="FOXG_15667T0">
    <property type="protein sequence ID" value="FOXG_15667P0"/>
    <property type="gene ID" value="FOXG_15667"/>
</dbReference>
<proteinExistence type="predicted"/>
<organism evidence="2 3">
    <name type="scientific">Fusarium oxysporum (strain Fo5176)</name>
    <name type="common">Fusarium vascular wilt</name>
    <dbReference type="NCBI Taxonomy" id="660025"/>
    <lineage>
        <taxon>Eukaryota</taxon>
        <taxon>Fungi</taxon>
        <taxon>Dikarya</taxon>
        <taxon>Ascomycota</taxon>
        <taxon>Pezizomycotina</taxon>
        <taxon>Sordariomycetes</taxon>
        <taxon>Hypocreomycetidae</taxon>
        <taxon>Hypocreales</taxon>
        <taxon>Nectriaceae</taxon>
        <taxon>Fusarium</taxon>
        <taxon>Fusarium oxysporum species complex</taxon>
    </lineage>
</organism>
<sequence>MVWAQMKNAVEKALWNTNESRPSLSEVPTARFDNKEVQESPRCYDGPRISLIKGIECRVREHQDYKDYTLVLNLYAAGTGESVLVLTIAPWCEERDTLAEVRIHIELEWLDFSPPLPTSLTDHHTAGGDRDSDGDDDDGDEFQADEEHFINVLPSVACLEMALSIKAFSSLFCIPRNPIKH</sequence>